<evidence type="ECO:0000313" key="2">
    <source>
        <dbReference type="EMBL" id="GIF23831.1"/>
    </source>
</evidence>
<protein>
    <submittedName>
        <fullName evidence="2">Uncharacterized protein</fullName>
    </submittedName>
</protein>
<name>A0A919NTP9_9ACTN</name>
<comment type="caution">
    <text evidence="2">The sequence shown here is derived from an EMBL/GenBank/DDBJ whole genome shotgun (WGS) entry which is preliminary data.</text>
</comment>
<keyword evidence="1" id="KW-1133">Transmembrane helix</keyword>
<feature type="transmembrane region" description="Helical" evidence="1">
    <location>
        <begin position="12"/>
        <end position="35"/>
    </location>
</feature>
<keyword evidence="1" id="KW-0472">Membrane</keyword>
<dbReference type="EMBL" id="BOMY01000042">
    <property type="protein sequence ID" value="GIF23831.1"/>
    <property type="molecule type" value="Genomic_DNA"/>
</dbReference>
<reference evidence="2" key="1">
    <citation type="submission" date="2021-01" db="EMBL/GenBank/DDBJ databases">
        <title>Whole genome shotgun sequence of Actinoplanes tereljensis NBRC 105297.</title>
        <authorList>
            <person name="Komaki H."/>
            <person name="Tamura T."/>
        </authorList>
    </citation>
    <scope>NUCLEOTIDE SEQUENCE</scope>
    <source>
        <strain evidence="2">NBRC 105297</strain>
    </source>
</reference>
<sequence>MRRSLDTAGALTWFFLTLAVVALFGSIMAAAATLLSLHGRHIREDFAQLDGHAVVPDRRRSVAARARMTGDSRNCLH</sequence>
<dbReference type="AlphaFoldDB" id="A0A919NTP9"/>
<proteinExistence type="predicted"/>
<organism evidence="2 3">
    <name type="scientific">Paractinoplanes tereljensis</name>
    <dbReference type="NCBI Taxonomy" id="571912"/>
    <lineage>
        <taxon>Bacteria</taxon>
        <taxon>Bacillati</taxon>
        <taxon>Actinomycetota</taxon>
        <taxon>Actinomycetes</taxon>
        <taxon>Micromonosporales</taxon>
        <taxon>Micromonosporaceae</taxon>
        <taxon>Paractinoplanes</taxon>
    </lineage>
</organism>
<evidence type="ECO:0000256" key="1">
    <source>
        <dbReference type="SAM" id="Phobius"/>
    </source>
</evidence>
<keyword evidence="3" id="KW-1185">Reference proteome</keyword>
<accession>A0A919NTP9</accession>
<dbReference type="RefSeq" id="WP_203811722.1">
    <property type="nucleotide sequence ID" value="NZ_BOMY01000042.1"/>
</dbReference>
<gene>
    <name evidence="2" type="ORF">Ate02nite_65610</name>
</gene>
<keyword evidence="1" id="KW-0812">Transmembrane</keyword>
<evidence type="ECO:0000313" key="3">
    <source>
        <dbReference type="Proteomes" id="UP000623608"/>
    </source>
</evidence>
<dbReference type="Proteomes" id="UP000623608">
    <property type="component" value="Unassembled WGS sequence"/>
</dbReference>